<dbReference type="PROSITE" id="PS51257">
    <property type="entry name" value="PROKAR_LIPOPROTEIN"/>
    <property type="match status" value="1"/>
</dbReference>
<organism evidence="2 3">
    <name type="scientific">Xylanibacter ruminicola</name>
    <name type="common">Prevotella ruminicola</name>
    <dbReference type="NCBI Taxonomy" id="839"/>
    <lineage>
        <taxon>Bacteria</taxon>
        <taxon>Pseudomonadati</taxon>
        <taxon>Bacteroidota</taxon>
        <taxon>Bacteroidia</taxon>
        <taxon>Bacteroidales</taxon>
        <taxon>Prevotellaceae</taxon>
        <taxon>Xylanibacter</taxon>
    </lineage>
</organism>
<protein>
    <submittedName>
        <fullName evidence="2">DUF4249 domain-containing protein</fullName>
    </submittedName>
</protein>
<name>A0A9D5P2A7_XYLRU</name>
<evidence type="ECO:0000256" key="1">
    <source>
        <dbReference type="SAM" id="SignalP"/>
    </source>
</evidence>
<evidence type="ECO:0000313" key="2">
    <source>
        <dbReference type="EMBL" id="MBE6271945.1"/>
    </source>
</evidence>
<accession>A0A9D5P2A7</accession>
<feature type="chain" id="PRO_5038757264" evidence="1">
    <location>
        <begin position="24"/>
        <end position="367"/>
    </location>
</feature>
<feature type="signal peptide" evidence="1">
    <location>
        <begin position="1"/>
        <end position="23"/>
    </location>
</feature>
<dbReference type="AlphaFoldDB" id="A0A9D5P2A7"/>
<evidence type="ECO:0000313" key="3">
    <source>
        <dbReference type="Proteomes" id="UP000806522"/>
    </source>
</evidence>
<proteinExistence type="predicted"/>
<comment type="caution">
    <text evidence="2">The sequence shown here is derived from an EMBL/GenBank/DDBJ whole genome shotgun (WGS) entry which is preliminary data.</text>
</comment>
<gene>
    <name evidence="2" type="ORF">E7101_13515</name>
</gene>
<dbReference type="InterPro" id="IPR025345">
    <property type="entry name" value="DUF4249"/>
</dbReference>
<reference evidence="2" key="1">
    <citation type="submission" date="2019-04" db="EMBL/GenBank/DDBJ databases">
        <title>Evolution of Biomass-Degrading Anaerobic Consortia Revealed by Metagenomics.</title>
        <authorList>
            <person name="Peng X."/>
        </authorList>
    </citation>
    <scope>NUCLEOTIDE SEQUENCE</scope>
    <source>
        <strain evidence="2">SIG140</strain>
    </source>
</reference>
<dbReference type="Pfam" id="PF14054">
    <property type="entry name" value="DUF4249"/>
    <property type="match status" value="1"/>
</dbReference>
<dbReference type="EMBL" id="SUYC01000020">
    <property type="protein sequence ID" value="MBE6271945.1"/>
    <property type="molecule type" value="Genomic_DNA"/>
</dbReference>
<keyword evidence="1" id="KW-0732">Signal</keyword>
<sequence>MKQNHIITSLVAVLITLSFQACRDEFDMSQIDKSRKLSVSCYPSTADTTWIWVSRTIPVDKQSTVHQDFSIGNASIIYQVNEQPREVCEKEPGLYYTCSPQKVGDKVTIEVSANGFERVTSEATVPNAIPIRLEGLKKITTYNHDLDRFATYDQLTATFSDPEATTDFYAVRVRAINYKGLVYGVADPVYDENGHIDHYQTQWSLGDSRGTYANYLRYKEMYPNAEWHVELQDSVYSYPTISVDDEPLLNPLSEFEENFGFNNRFFRQFYIFSDATINGQTYTLHLNIPKNYWLGKYQFMTRLQVQLYHISPELYRYAKALNDAENNEWAQGGFSILRPTPSNIVNGVGIMGGYHTTETTWITKTYE</sequence>
<dbReference type="Proteomes" id="UP000806522">
    <property type="component" value="Unassembled WGS sequence"/>
</dbReference>